<keyword evidence="2 5" id="KW-0812">Transmembrane</keyword>
<dbReference type="EMBL" id="CP047591">
    <property type="protein sequence ID" value="QHI71110.1"/>
    <property type="molecule type" value="Genomic_DNA"/>
</dbReference>
<organism evidence="6 7">
    <name type="scientific">Aminipila terrae</name>
    <dbReference type="NCBI Taxonomy" id="2697030"/>
    <lineage>
        <taxon>Bacteria</taxon>
        <taxon>Bacillati</taxon>
        <taxon>Bacillota</taxon>
        <taxon>Clostridia</taxon>
        <taxon>Peptostreptococcales</taxon>
        <taxon>Anaerovoracaceae</taxon>
        <taxon>Aminipila</taxon>
    </lineage>
</organism>
<feature type="transmembrane region" description="Helical" evidence="5">
    <location>
        <begin position="132"/>
        <end position="154"/>
    </location>
</feature>
<dbReference type="PANTHER" id="PTHR43359">
    <property type="entry name" value="FORMATE HYDROGENLYASE SUBUNIT 4"/>
    <property type="match status" value="1"/>
</dbReference>
<evidence type="ECO:0000256" key="2">
    <source>
        <dbReference type="ARBA" id="ARBA00022692"/>
    </source>
</evidence>
<dbReference type="InterPro" id="IPR001694">
    <property type="entry name" value="NADH_UbQ_OxRdtase_su1/FPO"/>
</dbReference>
<keyword evidence="7" id="KW-1185">Reference proteome</keyword>
<dbReference type="Pfam" id="PF00146">
    <property type="entry name" value="NADHdh"/>
    <property type="match status" value="1"/>
</dbReference>
<feature type="transmembrane region" description="Helical" evidence="5">
    <location>
        <begin position="237"/>
        <end position="256"/>
    </location>
</feature>
<comment type="subcellular location">
    <subcellularLocation>
        <location evidence="1">Membrane</location>
        <topology evidence="1">Multi-pass membrane protein</topology>
    </subcellularLocation>
</comment>
<reference evidence="6 7" key="1">
    <citation type="submission" date="2020-01" db="EMBL/GenBank/DDBJ databases">
        <title>Genomic analysis of Aminipila sp. CBA3637.</title>
        <authorList>
            <person name="Kim Y.B."/>
            <person name="Roh S.W."/>
        </authorList>
    </citation>
    <scope>NUCLEOTIDE SEQUENCE [LARGE SCALE GENOMIC DNA]</scope>
    <source>
        <strain evidence="6 7">CBA3637</strain>
    </source>
</reference>
<evidence type="ECO:0000256" key="4">
    <source>
        <dbReference type="ARBA" id="ARBA00023136"/>
    </source>
</evidence>
<feature type="transmembrane region" description="Helical" evidence="5">
    <location>
        <begin position="268"/>
        <end position="290"/>
    </location>
</feature>
<gene>
    <name evidence="6" type="ORF">Ami3637_00760</name>
</gene>
<proteinExistence type="predicted"/>
<evidence type="ECO:0000256" key="3">
    <source>
        <dbReference type="ARBA" id="ARBA00022989"/>
    </source>
</evidence>
<keyword evidence="4 5" id="KW-0472">Membrane</keyword>
<dbReference type="KEGG" id="amic:Ami3637_00760"/>
<accession>A0A6P1M924</accession>
<evidence type="ECO:0000313" key="6">
    <source>
        <dbReference type="EMBL" id="QHI71110.1"/>
    </source>
</evidence>
<name>A0A6P1M924_9FIRM</name>
<evidence type="ECO:0000256" key="5">
    <source>
        <dbReference type="SAM" id="Phobius"/>
    </source>
</evidence>
<dbReference type="GO" id="GO:0005886">
    <property type="term" value="C:plasma membrane"/>
    <property type="evidence" value="ECO:0007669"/>
    <property type="project" value="TreeGrafter"/>
</dbReference>
<evidence type="ECO:0000256" key="1">
    <source>
        <dbReference type="ARBA" id="ARBA00004141"/>
    </source>
</evidence>
<feature type="transmembrane region" description="Helical" evidence="5">
    <location>
        <begin position="92"/>
        <end position="111"/>
    </location>
</feature>
<sequence length="292" mass="32773">MGFIMMLAIQIILIVVLTPLVGGLLAGFDRIISARVQGRKGPPLLQPFYDVLKLLQKENIQVNKTYKFYVYVSLLFIILTAVIMLIGGDILLAIFVLTLGAIFFVFGGYASQSPYSIIGAERELLQMMAYEPMVLITAAGLYMVSKTFFIGEIIARDVPAIVYLPAVFIGFVYILTFKLRKSPFDLSLGHHAHQELVQGISTEYSGTELAVIEITHWYETIISLVFVYIFFVTSNPISHVFAIIACIVVYLFEIILDNSTVRVKWQLALKSAWIVTGVLSIMNLMILSFFKF</sequence>
<evidence type="ECO:0000313" key="7">
    <source>
        <dbReference type="Proteomes" id="UP000463883"/>
    </source>
</evidence>
<dbReference type="InterPro" id="IPR052561">
    <property type="entry name" value="ComplexI_Subunit1"/>
</dbReference>
<feature type="transmembrane region" description="Helical" evidence="5">
    <location>
        <begin position="68"/>
        <end position="86"/>
    </location>
</feature>
<dbReference type="AlphaFoldDB" id="A0A6P1M924"/>
<feature type="transmembrane region" description="Helical" evidence="5">
    <location>
        <begin position="6"/>
        <end position="28"/>
    </location>
</feature>
<keyword evidence="3 5" id="KW-1133">Transmembrane helix</keyword>
<dbReference type="Proteomes" id="UP000463883">
    <property type="component" value="Chromosome"/>
</dbReference>
<dbReference type="PANTHER" id="PTHR43359:SF1">
    <property type="entry name" value="FORMATE HYDROGENLYASE SUBUNIT 4-RELATED"/>
    <property type="match status" value="1"/>
</dbReference>
<feature type="transmembrane region" description="Helical" evidence="5">
    <location>
        <begin position="160"/>
        <end position="177"/>
    </location>
</feature>
<protein>
    <submittedName>
        <fullName evidence="6">NADH-quinone oxidoreductase subunit H</fullName>
    </submittedName>
</protein>
<feature type="transmembrane region" description="Helical" evidence="5">
    <location>
        <begin position="209"/>
        <end position="231"/>
    </location>
</feature>